<proteinExistence type="predicted"/>
<gene>
    <name evidence="1" type="ORF">HB850_15025</name>
</gene>
<protein>
    <submittedName>
        <fullName evidence="1">Minor capsid protein</fullName>
    </submittedName>
</protein>
<dbReference type="Pfam" id="PF11114">
    <property type="entry name" value="Minor_capsid_2"/>
    <property type="match status" value="1"/>
</dbReference>
<evidence type="ECO:0000313" key="1">
    <source>
        <dbReference type="EMBL" id="MBC1459071.1"/>
    </source>
</evidence>
<sequence length="115" mass="13076">MKVNVQVNAKNIEKDVLKRIEKAQFALDNQVLKDSNYFAPWDTQATIDSSFIHSKIGEGMLIWATPYARRIYFNTQYNFSKDKNPNAGGLWFEVAKSKFLSDWVKVANAAAGGRK</sequence>
<dbReference type="InterPro" id="IPR021080">
    <property type="entry name" value="Minor_capsid_protein"/>
</dbReference>
<organism evidence="1 2">
    <name type="scientific">Listeria newyorkensis</name>
    <dbReference type="NCBI Taxonomy" id="1497681"/>
    <lineage>
        <taxon>Bacteria</taxon>
        <taxon>Bacillati</taxon>
        <taxon>Bacillota</taxon>
        <taxon>Bacilli</taxon>
        <taxon>Bacillales</taxon>
        <taxon>Listeriaceae</taxon>
        <taxon>Listeria</taxon>
    </lineage>
</organism>
<evidence type="ECO:0000313" key="2">
    <source>
        <dbReference type="Proteomes" id="UP000569903"/>
    </source>
</evidence>
<comment type="caution">
    <text evidence="1">The sequence shown here is derived from an EMBL/GenBank/DDBJ whole genome shotgun (WGS) entry which is preliminary data.</text>
</comment>
<dbReference type="Proteomes" id="UP000569903">
    <property type="component" value="Unassembled WGS sequence"/>
</dbReference>
<reference evidence="1 2" key="1">
    <citation type="submission" date="2020-03" db="EMBL/GenBank/DDBJ databases">
        <title>Soil Listeria distribution.</title>
        <authorList>
            <person name="Liao J."/>
            <person name="Wiedmann M."/>
        </authorList>
    </citation>
    <scope>NUCLEOTIDE SEQUENCE [LARGE SCALE GENOMIC DNA]</scope>
    <source>
        <strain evidence="1 2">FSL L7-1614</strain>
    </source>
</reference>
<accession>A0A841YYT8</accession>
<name>A0A841YYT8_9LIST</name>
<dbReference type="EMBL" id="JAARQN010000019">
    <property type="protein sequence ID" value="MBC1459071.1"/>
    <property type="molecule type" value="Genomic_DNA"/>
</dbReference>
<dbReference type="AlphaFoldDB" id="A0A841YYT8"/>